<keyword evidence="4" id="KW-1185">Reference proteome</keyword>
<dbReference type="RefSeq" id="WP_008689831.1">
    <property type="nucleotide sequence ID" value="NZ_AP024510.1"/>
</dbReference>
<evidence type="ECO:0000259" key="2">
    <source>
        <dbReference type="Pfam" id="PF01520"/>
    </source>
</evidence>
<protein>
    <submittedName>
        <fullName evidence="3">N-acetylmuramoyl-L-alanine amidase</fullName>
    </submittedName>
</protein>
<feature type="domain" description="MurNAc-LAA" evidence="2">
    <location>
        <begin position="222"/>
        <end position="431"/>
    </location>
</feature>
<dbReference type="Gene3D" id="3.40.630.40">
    <property type="entry name" value="Zn-dependent exopeptidases"/>
    <property type="match status" value="1"/>
</dbReference>
<dbReference type="SUPFAM" id="SSF53187">
    <property type="entry name" value="Zn-dependent exopeptidases"/>
    <property type="match status" value="1"/>
</dbReference>
<keyword evidence="1" id="KW-1133">Transmembrane helix</keyword>
<keyword evidence="1" id="KW-0812">Transmembrane</keyword>
<dbReference type="GO" id="GO:0009253">
    <property type="term" value="P:peptidoglycan catabolic process"/>
    <property type="evidence" value="ECO:0007669"/>
    <property type="project" value="InterPro"/>
</dbReference>
<proteinExistence type="predicted"/>
<evidence type="ECO:0000313" key="3">
    <source>
        <dbReference type="EMBL" id="TCU57566.1"/>
    </source>
</evidence>
<keyword evidence="1" id="KW-0472">Membrane</keyword>
<reference evidence="3 4" key="1">
    <citation type="submission" date="2019-03" db="EMBL/GenBank/DDBJ databases">
        <title>Genomic Encyclopedia of Type Strains, Phase IV (KMG-IV): sequencing the most valuable type-strain genomes for metagenomic binning, comparative biology and taxonomic classification.</title>
        <authorList>
            <person name="Goeker M."/>
        </authorList>
    </citation>
    <scope>NUCLEOTIDE SEQUENCE [LARGE SCALE GENOMIC DNA]</scope>
    <source>
        <strain evidence="3 4">DSM 29481</strain>
    </source>
</reference>
<name>A0A4R3T9H1_9FIRM</name>
<dbReference type="Pfam" id="PF01520">
    <property type="entry name" value="Amidase_3"/>
    <property type="match status" value="1"/>
</dbReference>
<dbReference type="InterPro" id="IPR002508">
    <property type="entry name" value="MurNAc-LAA_cat"/>
</dbReference>
<sequence length="437" mass="49469">MAYVPRQRRYKVRWKVVAPLLVLIALIVYLLIGMFLPSNHQEVKKFTVCGLNEEQTIKALHKTSKETISVSDYLYYGESLDLYEKKYSPENKDTLSGKTVELKNICDGKTISMTMENTVDQKILLDEIPEGYYEVSIIDNLVKKRVIFQQPLKENAFYTAQRKGKVNKVSLIADTQLLKDYQITLDKNYLFLQVTSQTPRKGDIDVLIDPFGMNTDLTWLPDEGSKVNGLNENDEMYKAAVLMKKELEEKYGLRVAITKASKDEKGKAYGSDGRLAKGYKQHAKYYLFLRFSNYANDTIRGFEVAHSYYSSKTLARNLTYGVHKNLKMPLSPMYTGSDAGIVTGLLAEGADGKTIYDTNLYLRESGGRATLAGKYSETSQEQNADFVNANGMQGLEIDFVYISNKEDAALWKKQKNAIIKETARAFAEGINADNTTR</sequence>
<dbReference type="EMBL" id="SMBP01000018">
    <property type="protein sequence ID" value="TCU57566.1"/>
    <property type="molecule type" value="Genomic_DNA"/>
</dbReference>
<dbReference type="AlphaFoldDB" id="A0A4R3T9H1"/>
<feature type="transmembrane region" description="Helical" evidence="1">
    <location>
        <begin position="12"/>
        <end position="36"/>
    </location>
</feature>
<dbReference type="GeneID" id="73794812"/>
<dbReference type="GO" id="GO:0008745">
    <property type="term" value="F:N-acetylmuramoyl-L-alanine amidase activity"/>
    <property type="evidence" value="ECO:0007669"/>
    <property type="project" value="InterPro"/>
</dbReference>
<comment type="caution">
    <text evidence="3">The sequence shown here is derived from an EMBL/GenBank/DDBJ whole genome shotgun (WGS) entry which is preliminary data.</text>
</comment>
<evidence type="ECO:0000313" key="4">
    <source>
        <dbReference type="Proteomes" id="UP000295773"/>
    </source>
</evidence>
<evidence type="ECO:0000256" key="1">
    <source>
        <dbReference type="SAM" id="Phobius"/>
    </source>
</evidence>
<organism evidence="3 4">
    <name type="scientific">Longicatena caecimuris</name>
    <dbReference type="NCBI Taxonomy" id="1796635"/>
    <lineage>
        <taxon>Bacteria</taxon>
        <taxon>Bacillati</taxon>
        <taxon>Bacillota</taxon>
        <taxon>Erysipelotrichia</taxon>
        <taxon>Erysipelotrichales</taxon>
        <taxon>Erysipelotrichaceae</taxon>
        <taxon>Longicatena</taxon>
    </lineage>
</organism>
<gene>
    <name evidence="3" type="ORF">EDD61_1189</name>
</gene>
<accession>A0A4R3T9H1</accession>
<dbReference type="Proteomes" id="UP000295773">
    <property type="component" value="Unassembled WGS sequence"/>
</dbReference>